<accession>A0A4T2GL37</accession>
<comment type="caution">
    <text evidence="2">The sequence shown here is derived from an EMBL/GenBank/DDBJ whole genome shotgun (WGS) entry which is preliminary data.</text>
</comment>
<feature type="chain" id="PRO_5020889004" evidence="1">
    <location>
        <begin position="24"/>
        <end position="145"/>
    </location>
</feature>
<evidence type="ECO:0000313" key="3">
    <source>
        <dbReference type="Proteomes" id="UP000305165"/>
    </source>
</evidence>
<evidence type="ECO:0000313" key="2">
    <source>
        <dbReference type="EMBL" id="TIH99351.1"/>
    </source>
</evidence>
<gene>
    <name evidence="2" type="ORF">FAJ39_07270</name>
</gene>
<dbReference type="Proteomes" id="UP000305165">
    <property type="component" value="Unassembled WGS sequence"/>
</dbReference>
<keyword evidence="1" id="KW-0732">Signal</keyword>
<reference evidence="2 3" key="1">
    <citation type="submission" date="2019-04" db="EMBL/GenBank/DDBJ databases">
        <title>Genome analysis of Streptococcus suis strain WUSS424.</title>
        <authorList>
            <person name="Chen H."/>
            <person name="Gao X."/>
            <person name="Wu Z."/>
        </authorList>
    </citation>
    <scope>NUCLEOTIDE SEQUENCE [LARGE SCALE GENOMIC DNA]</scope>
    <source>
        <strain evidence="2 3">WUSS424</strain>
    </source>
</reference>
<proteinExistence type="predicted"/>
<name>A0A4T2GL37_STRSU</name>
<dbReference type="EMBL" id="SSXO01000004">
    <property type="protein sequence ID" value="TIH99351.1"/>
    <property type="molecule type" value="Genomic_DNA"/>
</dbReference>
<evidence type="ECO:0000256" key="1">
    <source>
        <dbReference type="SAM" id="SignalP"/>
    </source>
</evidence>
<sequence>MKKSLVTLSGLALLTVLASPVFALEPGTTIDPNNHSAIEAPTAEVLPTLDIEASLAAGESVYVQVPAEAPTASDHTAELKYEATVVDGEVLITAVPTTAPTKEALNLKGAIDKDGKGYVYGIATDVEVPTEAPAAKVLPKTSVAK</sequence>
<dbReference type="AlphaFoldDB" id="A0A4T2GL37"/>
<feature type="signal peptide" evidence="1">
    <location>
        <begin position="1"/>
        <end position="23"/>
    </location>
</feature>
<protein>
    <submittedName>
        <fullName evidence="2">Uncharacterized protein</fullName>
    </submittedName>
</protein>
<organism evidence="2 3">
    <name type="scientific">Streptococcus suis</name>
    <dbReference type="NCBI Taxonomy" id="1307"/>
    <lineage>
        <taxon>Bacteria</taxon>
        <taxon>Bacillati</taxon>
        <taxon>Bacillota</taxon>
        <taxon>Bacilli</taxon>
        <taxon>Lactobacillales</taxon>
        <taxon>Streptococcaceae</taxon>
        <taxon>Streptococcus</taxon>
    </lineage>
</organism>